<comment type="caution">
    <text evidence="1">The sequence shown here is derived from an EMBL/GenBank/DDBJ whole genome shotgun (WGS) entry which is preliminary data.</text>
</comment>
<reference evidence="1" key="1">
    <citation type="submission" date="2020-06" db="EMBL/GenBank/DDBJ databases">
        <title>Draft genome of Bugula neritina, a colonial animal packing powerful symbionts and potential medicines.</title>
        <authorList>
            <person name="Rayko M."/>
        </authorList>
    </citation>
    <scope>NUCLEOTIDE SEQUENCE [LARGE SCALE GENOMIC DNA]</scope>
    <source>
        <strain evidence="1">Kwan_BN1</strain>
    </source>
</reference>
<evidence type="ECO:0000313" key="1">
    <source>
        <dbReference type="EMBL" id="KAF6017068.1"/>
    </source>
</evidence>
<dbReference type="Proteomes" id="UP000593567">
    <property type="component" value="Unassembled WGS sequence"/>
</dbReference>
<organism evidence="1 2">
    <name type="scientific">Bugula neritina</name>
    <name type="common">Brown bryozoan</name>
    <name type="synonym">Sertularia neritina</name>
    <dbReference type="NCBI Taxonomy" id="10212"/>
    <lineage>
        <taxon>Eukaryota</taxon>
        <taxon>Metazoa</taxon>
        <taxon>Spiralia</taxon>
        <taxon>Lophotrochozoa</taxon>
        <taxon>Bryozoa</taxon>
        <taxon>Gymnolaemata</taxon>
        <taxon>Cheilostomatida</taxon>
        <taxon>Flustrina</taxon>
        <taxon>Buguloidea</taxon>
        <taxon>Bugulidae</taxon>
        <taxon>Bugula</taxon>
    </lineage>
</organism>
<name>A0A7J7IV21_BUGNE</name>
<evidence type="ECO:0000313" key="2">
    <source>
        <dbReference type="Proteomes" id="UP000593567"/>
    </source>
</evidence>
<dbReference type="AlphaFoldDB" id="A0A7J7IV21"/>
<gene>
    <name evidence="1" type="ORF">EB796_024628</name>
</gene>
<sequence length="287" mass="32098">MLDIHYLLKYIATPAKAVREGLVSTLSPERTCQDLTLYQPNICICNLKDEIVLSDVELFLLAEFASAQISKSMMENSGGAQNMKCYLLLPVNYSHTSITTRKDGHYAVSMDIHFTSPSKSLETIFVTISYKPASHGSTTMTLLANERRSPYSPYRPCGDGPITESLCICQTGVTYSLNIADNWLTDVSRYSDTITHRESHQLNSCIYIVRYLIGGYGCSLYAVNICTEPTYHVIAYGLDNLKTITYSNIPVNGWYLVPKAIQFLTVLHSKSSPSFPNTSFMFRAKQS</sequence>
<dbReference type="EMBL" id="VXIV02003434">
    <property type="protein sequence ID" value="KAF6017068.1"/>
    <property type="molecule type" value="Genomic_DNA"/>
</dbReference>
<keyword evidence="2" id="KW-1185">Reference proteome</keyword>
<dbReference type="OrthoDB" id="413313at2759"/>
<accession>A0A7J7IV21</accession>
<proteinExistence type="predicted"/>
<protein>
    <submittedName>
        <fullName evidence="1">Uncharacterized protein</fullName>
    </submittedName>
</protein>